<protein>
    <submittedName>
        <fullName evidence="1">Uncharacterized protein</fullName>
    </submittedName>
</protein>
<gene>
    <name evidence="1" type="ORF">M569_17050</name>
</gene>
<name>S8DEE7_9LAMI</name>
<feature type="non-terminal residue" evidence="1">
    <location>
        <position position="1"/>
    </location>
</feature>
<comment type="caution">
    <text evidence="1">The sequence shown here is derived from an EMBL/GenBank/DDBJ whole genome shotgun (WGS) entry which is preliminary data.</text>
</comment>
<reference evidence="1 2" key="1">
    <citation type="journal article" date="2013" name="BMC Genomics">
        <title>The miniature genome of a carnivorous plant Genlisea aurea contains a low number of genes and short non-coding sequences.</title>
        <authorList>
            <person name="Leushkin E.V."/>
            <person name="Sutormin R.A."/>
            <person name="Nabieva E.R."/>
            <person name="Penin A.A."/>
            <person name="Kondrashov A.S."/>
            <person name="Logacheva M.D."/>
        </authorList>
    </citation>
    <scope>NUCLEOTIDE SEQUENCE [LARGE SCALE GENOMIC DNA]</scope>
</reference>
<sequence length="72" mass="8025">DCLLCRSYFRNRTKRNGLESKLGKEKTKIGNDANETYAKLTAETQSKIHLKITESIAPAEQFCALCGDKGNC</sequence>
<dbReference type="AlphaFoldDB" id="S8DEE7"/>
<accession>S8DEE7</accession>
<dbReference type="EMBL" id="AUSU01009862">
    <property type="protein sequence ID" value="EPS57767.1"/>
    <property type="molecule type" value="Genomic_DNA"/>
</dbReference>
<organism evidence="1 2">
    <name type="scientific">Genlisea aurea</name>
    <dbReference type="NCBI Taxonomy" id="192259"/>
    <lineage>
        <taxon>Eukaryota</taxon>
        <taxon>Viridiplantae</taxon>
        <taxon>Streptophyta</taxon>
        <taxon>Embryophyta</taxon>
        <taxon>Tracheophyta</taxon>
        <taxon>Spermatophyta</taxon>
        <taxon>Magnoliopsida</taxon>
        <taxon>eudicotyledons</taxon>
        <taxon>Gunneridae</taxon>
        <taxon>Pentapetalae</taxon>
        <taxon>asterids</taxon>
        <taxon>lamiids</taxon>
        <taxon>Lamiales</taxon>
        <taxon>Lentibulariaceae</taxon>
        <taxon>Genlisea</taxon>
    </lineage>
</organism>
<evidence type="ECO:0000313" key="2">
    <source>
        <dbReference type="Proteomes" id="UP000015453"/>
    </source>
</evidence>
<keyword evidence="2" id="KW-1185">Reference proteome</keyword>
<proteinExistence type="predicted"/>
<dbReference type="Proteomes" id="UP000015453">
    <property type="component" value="Unassembled WGS sequence"/>
</dbReference>
<evidence type="ECO:0000313" key="1">
    <source>
        <dbReference type="EMBL" id="EPS57767.1"/>
    </source>
</evidence>